<dbReference type="GO" id="GO:0004777">
    <property type="term" value="F:succinate-semialdehyde dehydrogenase (NAD+) activity"/>
    <property type="evidence" value="ECO:0007669"/>
    <property type="project" value="TreeGrafter"/>
</dbReference>
<gene>
    <name evidence="3" type="ORF">BO83DRAFT_392037</name>
</gene>
<accession>A0A317UVF6</accession>
<evidence type="ECO:0000313" key="3">
    <source>
        <dbReference type="EMBL" id="PWY65389.1"/>
    </source>
</evidence>
<keyword evidence="4" id="KW-1185">Reference proteome</keyword>
<sequence length="217" mass="23752">MISLISWLFNKTINPVSIIPLLLTDIYIAAGAPPGVIDVLCASREDASGMTEHIVNNEHICKVDVINSPAVDRIITATSTKYLKPVISELSSKYRTITLSNVGLEHAAKKYSWSTMLHHSQRQITKLFINTLTAAVNTLDTQGITGTAVSEGITHHALDVLKEAKAKDRKFIINNITYKSGHPNSLIPANITINPARTPRICTLLIRRLSDQASVCT</sequence>
<evidence type="ECO:0000256" key="1">
    <source>
        <dbReference type="ARBA" id="ARBA00023002"/>
    </source>
</evidence>
<dbReference type="Pfam" id="PF00171">
    <property type="entry name" value="Aldedh"/>
    <property type="match status" value="1"/>
</dbReference>
<dbReference type="InterPro" id="IPR016162">
    <property type="entry name" value="Ald_DH_N"/>
</dbReference>
<dbReference type="OrthoDB" id="310895at2759"/>
<dbReference type="InterPro" id="IPR015590">
    <property type="entry name" value="Aldehyde_DH_dom"/>
</dbReference>
<dbReference type="InterPro" id="IPR050740">
    <property type="entry name" value="Aldehyde_DH_Superfamily"/>
</dbReference>
<evidence type="ECO:0000313" key="4">
    <source>
        <dbReference type="Proteomes" id="UP000246171"/>
    </source>
</evidence>
<reference evidence="3" key="1">
    <citation type="submission" date="2016-12" db="EMBL/GenBank/DDBJ databases">
        <title>The genomes of Aspergillus section Nigri reveals drivers in fungal speciation.</title>
        <authorList>
            <consortium name="DOE Joint Genome Institute"/>
            <person name="Vesth T.C."/>
            <person name="Nybo J."/>
            <person name="Theobald S."/>
            <person name="Brandl J."/>
            <person name="Frisvad J.C."/>
            <person name="Nielsen K.F."/>
            <person name="Lyhne E.K."/>
            <person name="Kogle M.E."/>
            <person name="Kuo A."/>
            <person name="Riley R."/>
            <person name="Clum A."/>
            <person name="Nolan M."/>
            <person name="Lipzen A."/>
            <person name="Salamov A."/>
            <person name="Henrissat B."/>
            <person name="Wiebenga A."/>
            <person name="De vries R.P."/>
            <person name="Grigoriev I.V."/>
            <person name="Mortensen U.H."/>
            <person name="Andersen M.R."/>
            <person name="Baker S.E."/>
        </authorList>
    </citation>
    <scope>NUCLEOTIDE SEQUENCE</scope>
    <source>
        <strain evidence="3">CBS 122712</strain>
    </source>
</reference>
<feature type="domain" description="Aldehyde dehydrogenase" evidence="2">
    <location>
        <begin position="17"/>
        <end position="122"/>
    </location>
</feature>
<dbReference type="InterPro" id="IPR016161">
    <property type="entry name" value="Ald_DH/histidinol_DH"/>
</dbReference>
<dbReference type="PANTHER" id="PTHR43353">
    <property type="entry name" value="SUCCINATE-SEMIALDEHYDE DEHYDROGENASE, MITOCHONDRIAL"/>
    <property type="match status" value="1"/>
</dbReference>
<evidence type="ECO:0000259" key="2">
    <source>
        <dbReference type="Pfam" id="PF00171"/>
    </source>
</evidence>
<dbReference type="PANTHER" id="PTHR43353:SF6">
    <property type="entry name" value="CYTOPLASMIC ALDEHYDE DEHYDROGENASE (EUROFUNG)"/>
    <property type="match status" value="1"/>
</dbReference>
<dbReference type="VEuPathDB" id="FungiDB:BO83DRAFT_392037"/>
<dbReference type="AlphaFoldDB" id="A0A317UVF6"/>
<name>A0A317UVF6_ASPEC</name>
<comment type="caution">
    <text evidence="3">The sequence shown here is derived from an EMBL/GenBank/DDBJ whole genome shotgun (WGS) entry which is preliminary data.</text>
</comment>
<proteinExistence type="predicted"/>
<dbReference type="EMBL" id="MSFU01000027">
    <property type="protein sequence ID" value="PWY65389.1"/>
    <property type="molecule type" value="Genomic_DNA"/>
</dbReference>
<organism evidence="3 4">
    <name type="scientific">Aspergillus eucalypticola (strain CBS 122712 / IBT 29274)</name>
    <dbReference type="NCBI Taxonomy" id="1448314"/>
    <lineage>
        <taxon>Eukaryota</taxon>
        <taxon>Fungi</taxon>
        <taxon>Dikarya</taxon>
        <taxon>Ascomycota</taxon>
        <taxon>Pezizomycotina</taxon>
        <taxon>Eurotiomycetes</taxon>
        <taxon>Eurotiomycetidae</taxon>
        <taxon>Eurotiales</taxon>
        <taxon>Aspergillaceae</taxon>
        <taxon>Aspergillus</taxon>
        <taxon>Aspergillus subgen. Circumdati</taxon>
    </lineage>
</organism>
<dbReference type="RefSeq" id="XP_025384444.1">
    <property type="nucleotide sequence ID" value="XM_025532920.1"/>
</dbReference>
<keyword evidence="1" id="KW-0560">Oxidoreductase</keyword>
<dbReference type="GO" id="GO:0009450">
    <property type="term" value="P:gamma-aminobutyric acid catabolic process"/>
    <property type="evidence" value="ECO:0007669"/>
    <property type="project" value="TreeGrafter"/>
</dbReference>
<dbReference type="SUPFAM" id="SSF53720">
    <property type="entry name" value="ALDH-like"/>
    <property type="match status" value="1"/>
</dbReference>
<dbReference type="Gene3D" id="3.40.605.10">
    <property type="entry name" value="Aldehyde Dehydrogenase, Chain A, domain 1"/>
    <property type="match status" value="1"/>
</dbReference>
<dbReference type="Proteomes" id="UP000246171">
    <property type="component" value="Unassembled WGS sequence"/>
</dbReference>
<dbReference type="GeneID" id="37054882"/>
<protein>
    <recommendedName>
        <fullName evidence="2">Aldehyde dehydrogenase domain-containing protein</fullName>
    </recommendedName>
</protein>